<dbReference type="Pfam" id="PF03171">
    <property type="entry name" value="2OG-FeII_Oxy"/>
    <property type="match status" value="2"/>
</dbReference>
<sequence>MEIKEDGNCFHEVKITDQDGLLRTIKVPVVQQLALNGLKHLPDRYINVPPDHPVVSYSVPDLSQTFPAIDVAQLTIGPRSECLGRAQELVKLARVAKEWGLFLIINHGIEDSVLRGVEDVVRGFFGLSFEEKKLSVGTYMNVDNMGYGHNFVRSENQRLTWIDRLAMKAAPREASEGLHVWPQNPANFRQVMEEYVEGARKVCNHLLEALAESLSLEKHVFLRNLDSKSSEINVRVNYYPQCPRPDLSLGITPHSDGSALTFLMQFGATGGLQVLKDAKWVTVPWPENMLLVGVGDLLEIMSNGRLKSAWHRVATKADGERLSVALFFNPPSEAEIEPVKDEGPSNESYKKVIVGDYEYKLMEIKEDGNCFHEVKITDQDGLLRTVKVPVVQQLALNGLKHLPDRFINVPPDHPVVSSSVPDPSQTFPAIDVAQLRIGPESEGPGRAQELVKLARVAKEWGLFLIINHGIEDSVLRGVEDVVRGFFGLSFEEKKLSVGTYMNVDNMGYGQNFVRSENQRLTWIDRLAMKAAPREASEGLHVWPQNPANFRQVMEEYVEGARKVCNLLLEALAESLSLEKHVFLRNLDSKSSEINVRVNYYPQCPRPDLSLGITPHSDGSALTFLMQFGATGAGGLQVLKDAKWVTVPWPENMLLVGVGDLLEIMSNGRLKSAWHRVATKADGERLSVTLFYNPPSVAEIEPVKDEGPSNESYKKVIVGDYMRNYYKISPTIDKQAINFAKI</sequence>
<organism evidence="6 7">
    <name type="scientific">Rhododendron simsii</name>
    <name type="common">Sims's rhododendron</name>
    <dbReference type="NCBI Taxonomy" id="118357"/>
    <lineage>
        <taxon>Eukaryota</taxon>
        <taxon>Viridiplantae</taxon>
        <taxon>Streptophyta</taxon>
        <taxon>Embryophyta</taxon>
        <taxon>Tracheophyta</taxon>
        <taxon>Spermatophyta</taxon>
        <taxon>Magnoliopsida</taxon>
        <taxon>eudicotyledons</taxon>
        <taxon>Gunneridae</taxon>
        <taxon>Pentapetalae</taxon>
        <taxon>asterids</taxon>
        <taxon>Ericales</taxon>
        <taxon>Ericaceae</taxon>
        <taxon>Ericoideae</taxon>
        <taxon>Rhodoreae</taxon>
        <taxon>Rhododendron</taxon>
    </lineage>
</organism>
<dbReference type="Proteomes" id="UP000626092">
    <property type="component" value="Unassembled WGS sequence"/>
</dbReference>
<keyword evidence="4" id="KW-0408">Iron</keyword>
<proteinExistence type="inferred from homology"/>
<dbReference type="PROSITE" id="PS51471">
    <property type="entry name" value="FE2OG_OXY"/>
    <property type="match status" value="2"/>
</dbReference>
<evidence type="ECO:0000313" key="7">
    <source>
        <dbReference type="Proteomes" id="UP000626092"/>
    </source>
</evidence>
<dbReference type="FunFam" id="2.60.120.330:FF:000001">
    <property type="entry name" value="Protein SRG1"/>
    <property type="match status" value="2"/>
</dbReference>
<name>A0A834L2Y4_RHOSS</name>
<evidence type="ECO:0000313" key="6">
    <source>
        <dbReference type="EMBL" id="KAF7116029.1"/>
    </source>
</evidence>
<evidence type="ECO:0000259" key="5">
    <source>
        <dbReference type="PROSITE" id="PS51471"/>
    </source>
</evidence>
<keyword evidence="7" id="KW-1185">Reference proteome</keyword>
<gene>
    <name evidence="6" type="ORF">RHSIM_RhsimUnG0041500</name>
</gene>
<evidence type="ECO:0000256" key="4">
    <source>
        <dbReference type="ARBA" id="ARBA00023004"/>
    </source>
</evidence>
<reference evidence="6" key="1">
    <citation type="submission" date="2019-11" db="EMBL/GenBank/DDBJ databases">
        <authorList>
            <person name="Liu Y."/>
            <person name="Hou J."/>
            <person name="Li T.-Q."/>
            <person name="Guan C.-H."/>
            <person name="Wu X."/>
            <person name="Wu H.-Z."/>
            <person name="Ling F."/>
            <person name="Zhang R."/>
            <person name="Shi X.-G."/>
            <person name="Ren J.-P."/>
            <person name="Chen E.-F."/>
            <person name="Sun J.-M."/>
        </authorList>
    </citation>
    <scope>NUCLEOTIDE SEQUENCE</scope>
    <source>
        <strain evidence="6">Adult_tree_wgs_1</strain>
        <tissue evidence="6">Leaves</tissue>
    </source>
</reference>
<dbReference type="Pfam" id="PF14226">
    <property type="entry name" value="DIOX_N"/>
    <property type="match status" value="2"/>
</dbReference>
<dbReference type="EMBL" id="WJXA01000101">
    <property type="protein sequence ID" value="KAF7116029.1"/>
    <property type="molecule type" value="Genomic_DNA"/>
</dbReference>
<dbReference type="PANTHER" id="PTHR47991">
    <property type="entry name" value="OXOGLUTARATE/IRON-DEPENDENT DIOXYGENASE"/>
    <property type="match status" value="1"/>
</dbReference>
<evidence type="ECO:0000256" key="2">
    <source>
        <dbReference type="ARBA" id="ARBA00022723"/>
    </source>
</evidence>
<dbReference type="OrthoDB" id="288590at2759"/>
<keyword evidence="2" id="KW-0479">Metal-binding</keyword>
<dbReference type="AlphaFoldDB" id="A0A834L2Y4"/>
<accession>A0A834L2Y4</accession>
<dbReference type="InterPro" id="IPR005123">
    <property type="entry name" value="Oxoglu/Fe-dep_dioxygenase_dom"/>
</dbReference>
<keyword evidence="3" id="KW-0560">Oxidoreductase</keyword>
<dbReference type="InterPro" id="IPR050295">
    <property type="entry name" value="Plant_2OG-oxidoreductases"/>
</dbReference>
<dbReference type="GO" id="GO:0046872">
    <property type="term" value="F:metal ion binding"/>
    <property type="evidence" value="ECO:0007669"/>
    <property type="project" value="UniProtKB-KW"/>
</dbReference>
<comment type="caution">
    <text evidence="6">The sequence shown here is derived from an EMBL/GenBank/DDBJ whole genome shotgun (WGS) entry which is preliminary data.</text>
</comment>
<dbReference type="InterPro" id="IPR027443">
    <property type="entry name" value="IPNS-like_sf"/>
</dbReference>
<dbReference type="SUPFAM" id="SSF51197">
    <property type="entry name" value="Clavaminate synthase-like"/>
    <property type="match status" value="2"/>
</dbReference>
<dbReference type="InterPro" id="IPR026992">
    <property type="entry name" value="DIOX_N"/>
</dbReference>
<dbReference type="GO" id="GO:0016705">
    <property type="term" value="F:oxidoreductase activity, acting on paired donors, with incorporation or reduction of molecular oxygen"/>
    <property type="evidence" value="ECO:0007669"/>
    <property type="project" value="UniProtKB-ARBA"/>
</dbReference>
<protein>
    <recommendedName>
        <fullName evidence="5">Fe2OG dioxygenase domain-containing protein</fullName>
    </recommendedName>
</protein>
<dbReference type="Gene3D" id="2.60.120.330">
    <property type="entry name" value="B-lactam Antibiotic, Isopenicillin N Synthase, Chain"/>
    <property type="match status" value="2"/>
</dbReference>
<evidence type="ECO:0000256" key="1">
    <source>
        <dbReference type="ARBA" id="ARBA00008056"/>
    </source>
</evidence>
<feature type="domain" description="Fe2OG dioxygenase" evidence="5">
    <location>
        <begin position="589"/>
        <end position="693"/>
    </location>
</feature>
<feature type="domain" description="Fe2OG dioxygenase" evidence="5">
    <location>
        <begin position="228"/>
        <end position="330"/>
    </location>
</feature>
<dbReference type="InterPro" id="IPR044861">
    <property type="entry name" value="IPNS-like_FE2OG_OXY"/>
</dbReference>
<comment type="similarity">
    <text evidence="1">Belongs to the iron/ascorbate-dependent oxidoreductase family.</text>
</comment>
<evidence type="ECO:0000256" key="3">
    <source>
        <dbReference type="ARBA" id="ARBA00023002"/>
    </source>
</evidence>